<evidence type="ECO:0000313" key="1">
    <source>
        <dbReference type="EMBL" id="GBP12404.1"/>
    </source>
</evidence>
<gene>
    <name evidence="1" type="ORF">EVAR_75823_1</name>
</gene>
<evidence type="ECO:0000313" key="2">
    <source>
        <dbReference type="Proteomes" id="UP000299102"/>
    </source>
</evidence>
<keyword evidence="2" id="KW-1185">Reference proteome</keyword>
<reference evidence="1 2" key="1">
    <citation type="journal article" date="2019" name="Commun. Biol.">
        <title>The bagworm genome reveals a unique fibroin gene that provides high tensile strength.</title>
        <authorList>
            <person name="Kono N."/>
            <person name="Nakamura H."/>
            <person name="Ohtoshi R."/>
            <person name="Tomita M."/>
            <person name="Numata K."/>
            <person name="Arakawa K."/>
        </authorList>
    </citation>
    <scope>NUCLEOTIDE SEQUENCE [LARGE SCALE GENOMIC DNA]</scope>
</reference>
<dbReference type="EMBL" id="BGZK01000051">
    <property type="protein sequence ID" value="GBP12404.1"/>
    <property type="molecule type" value="Genomic_DNA"/>
</dbReference>
<sequence length="68" mass="7284">MRWNGTIYFRAAVPDGGDAAGGAAAWARRTRAVRSGGKKLSQRRLAQLAVPGPATSRPLRRVTRLNAP</sequence>
<accession>A0A4C1TE35</accession>
<dbReference type="Proteomes" id="UP000299102">
    <property type="component" value="Unassembled WGS sequence"/>
</dbReference>
<organism evidence="1 2">
    <name type="scientific">Eumeta variegata</name>
    <name type="common">Bagworm moth</name>
    <name type="synonym">Eumeta japonica</name>
    <dbReference type="NCBI Taxonomy" id="151549"/>
    <lineage>
        <taxon>Eukaryota</taxon>
        <taxon>Metazoa</taxon>
        <taxon>Ecdysozoa</taxon>
        <taxon>Arthropoda</taxon>
        <taxon>Hexapoda</taxon>
        <taxon>Insecta</taxon>
        <taxon>Pterygota</taxon>
        <taxon>Neoptera</taxon>
        <taxon>Endopterygota</taxon>
        <taxon>Lepidoptera</taxon>
        <taxon>Glossata</taxon>
        <taxon>Ditrysia</taxon>
        <taxon>Tineoidea</taxon>
        <taxon>Psychidae</taxon>
        <taxon>Oiketicinae</taxon>
        <taxon>Eumeta</taxon>
    </lineage>
</organism>
<dbReference type="AlphaFoldDB" id="A0A4C1TE35"/>
<protein>
    <submittedName>
        <fullName evidence="1">Uncharacterized protein</fullName>
    </submittedName>
</protein>
<proteinExistence type="predicted"/>
<name>A0A4C1TE35_EUMVA</name>
<comment type="caution">
    <text evidence="1">The sequence shown here is derived from an EMBL/GenBank/DDBJ whole genome shotgun (WGS) entry which is preliminary data.</text>
</comment>